<keyword evidence="3" id="KW-0496">Mitochondrion</keyword>
<evidence type="ECO:0000256" key="1">
    <source>
        <dbReference type="SAM" id="MobiDB-lite"/>
    </source>
</evidence>
<organism evidence="2 4">
    <name type="scientific">Plasmodiophora brassicae</name>
    <name type="common">Clubroot disease agent</name>
    <dbReference type="NCBI Taxonomy" id="37360"/>
    <lineage>
        <taxon>Eukaryota</taxon>
        <taxon>Sar</taxon>
        <taxon>Rhizaria</taxon>
        <taxon>Endomyxa</taxon>
        <taxon>Phytomyxea</taxon>
        <taxon>Plasmodiophorida</taxon>
        <taxon>Plasmodiophoridae</taxon>
        <taxon>Plasmodiophora</taxon>
    </lineage>
</organism>
<feature type="region of interest" description="Disordered" evidence="1">
    <location>
        <begin position="143"/>
        <end position="162"/>
    </location>
</feature>
<gene>
    <name evidence="2" type="ORF">PBRA_005606</name>
    <name evidence="3" type="ORF">PLBR_LOCUS8197</name>
</gene>
<dbReference type="EMBL" id="CDSF01000078">
    <property type="protein sequence ID" value="CEO97002.1"/>
    <property type="molecule type" value="Genomic_DNA"/>
</dbReference>
<sequence>MRYKADGLRLSGRTEESSFKPVCVPASLTSPRVASKRAGYGALRHDRHKIHLTYWMPYDNTRLALAVGCAAPAAVPASSHCEATGHQQQARQPKSTTFMAMSPPPFLTTPIVEEQCDQVVHANHTVVFLRDVIRAEQAAKDNDRLMNLPVPDSPGSHQSPSS</sequence>
<name>A0A0G4IP89_PLABS</name>
<evidence type="ECO:0000313" key="3">
    <source>
        <dbReference type="EMBL" id="SPR00982.1"/>
    </source>
</evidence>
<dbReference type="Proteomes" id="UP000290189">
    <property type="component" value="Unassembled WGS sequence"/>
</dbReference>
<reference evidence="3 5" key="2">
    <citation type="submission" date="2018-03" db="EMBL/GenBank/DDBJ databases">
        <authorList>
            <person name="Fogelqvist J."/>
        </authorList>
    </citation>
    <scope>NUCLEOTIDE SEQUENCE [LARGE SCALE GENOMIC DNA]</scope>
</reference>
<accession>A0A0G4IP89</accession>
<dbReference type="EMBL" id="OVEO01000016">
    <property type="protein sequence ID" value="SPR00982.1"/>
    <property type="molecule type" value="Genomic_DNA"/>
</dbReference>
<evidence type="ECO:0000313" key="5">
    <source>
        <dbReference type="Proteomes" id="UP000290189"/>
    </source>
</evidence>
<protein>
    <submittedName>
        <fullName evidence="2">Uncharacterized protein</fullName>
    </submittedName>
</protein>
<proteinExistence type="predicted"/>
<geneLocation type="mitochondrion" evidence="3"/>
<evidence type="ECO:0000313" key="2">
    <source>
        <dbReference type="EMBL" id="CEO97002.1"/>
    </source>
</evidence>
<reference evidence="2 4" key="1">
    <citation type="submission" date="2015-02" db="EMBL/GenBank/DDBJ databases">
        <authorList>
            <person name="Chooi Y.-H."/>
        </authorList>
    </citation>
    <scope>NUCLEOTIDE SEQUENCE [LARGE SCALE GENOMIC DNA]</scope>
    <source>
        <strain evidence="2">E3</strain>
    </source>
</reference>
<evidence type="ECO:0000313" key="4">
    <source>
        <dbReference type="Proteomes" id="UP000039324"/>
    </source>
</evidence>
<keyword evidence="4" id="KW-1185">Reference proteome</keyword>
<dbReference type="Proteomes" id="UP000039324">
    <property type="component" value="Unassembled WGS sequence"/>
</dbReference>
<dbReference type="AlphaFoldDB" id="A0A0G4IP89"/>